<keyword evidence="2" id="KW-1185">Reference proteome</keyword>
<gene>
    <name evidence="1" type="ORF">E5990_01065</name>
</gene>
<proteinExistence type="predicted"/>
<evidence type="ECO:0000313" key="1">
    <source>
        <dbReference type="EMBL" id="THG55080.1"/>
    </source>
</evidence>
<dbReference type="EMBL" id="SSTG01000005">
    <property type="protein sequence ID" value="THG55080.1"/>
    <property type="molecule type" value="Genomic_DNA"/>
</dbReference>
<accession>A0AC61S8Y2</accession>
<evidence type="ECO:0000313" key="2">
    <source>
        <dbReference type="Proteomes" id="UP000305401"/>
    </source>
</evidence>
<protein>
    <submittedName>
        <fullName evidence="1">Acyltransferase</fullName>
    </submittedName>
</protein>
<keyword evidence="1" id="KW-0012">Acyltransferase</keyword>
<keyword evidence="1" id="KW-0808">Transferase</keyword>
<organism evidence="1 2">
    <name type="scientific">Muribaculum caecicola</name>
    <dbReference type="NCBI Taxonomy" id="3038144"/>
    <lineage>
        <taxon>Bacteria</taxon>
        <taxon>Pseudomonadati</taxon>
        <taxon>Bacteroidota</taxon>
        <taxon>Bacteroidia</taxon>
        <taxon>Bacteroidales</taxon>
        <taxon>Muribaculaceae</taxon>
        <taxon>Muribaculum</taxon>
    </lineage>
</organism>
<comment type="caution">
    <text evidence="1">The sequence shown here is derived from an EMBL/GenBank/DDBJ whole genome shotgun (WGS) entry which is preliminary data.</text>
</comment>
<sequence>MNKILLSIYDLFRRAPLLAWGLFLILTTALVISILSLSYKEDISDFLPLDEKNQTALSVYQDVSGANKIYAIISTKDTVNVNPQELADGVETFAEKVEINDSLHYIKDIMKEIDMDKMLGMADEVYANVPYYLTDRDYERIDSLLSDPTYVESQISEDKQLLLFPSSNVLVSNISRDPLNLFSPILGRLKQAGMSIEFEIYDGYILSPDSKKAIVILESAFGAHESENNASLVAMLGNAKAETEAVNGNLDIHIIGGPVIAVANANQIKTDSILAVCIAGFLILVLLIYVFRNLRNILLIVLSVGWGWLFAMGAIALYYDSVSIIVIGIASVILGIAVNYPLHLIDHLKESDNPRAALKEIISPLVVGNVTTVGAFLCLVPLNSPALHDLGLFSSLLLIGTIFFVLIFLPHAVKTRKPGTKIEKEPLLITKLAGVSIENSRWFVWCVLALTIVFGYFSLKTEFDSDMRNINYMTDEQKSDLSYFQNLLNASDKTEHLYIVSSGNDWDGALTQDEIIRRDVESLVSDGYATKQNSVSTFLVSKQEQQKRINKWKAFVKKYSNIFDNKLPNAAEKYGFSTEAFSSFENIVNSDYEVQEFDYFKDFISTVFVGSLSEDNEKGRKSLVQVISVPENSVEYVKEKLSENKEFGGLFFDVKSMNGSIADTLSNDFNYIGIACGCIVFIFLWISLGSIELAIVSFMPMAFSWIWILGIMGILGIKFNIVNVILATFIFGQGDDYTIFMTEGLSYEFAYRKKLLASYKNSIVVSALIMFIGIGTLLFAKHPALRSLGEVTVVGMLSVVLMAYLFPPLIFKWLIQSKGELRYRPITLKKILCTSFCAAVFFIQLISAYVLGFFLFVLTNPTPRKRELFHRYNCSVFRFDIKRMPGIHLMYKNDSKEKFEKPAVIICNHQSLLDSFCMMFVTPTVVLLANEHIKLNPIVGTIFKWSNFFTVTEGSSNIIERLRPLIDEGFSIAIFPEGVRPEIGETSIKRFHKGAFHIANTLNLDIVPVYFNGILQIMPKGSALSNGGTMFIEVGKRISISELRAIGDLSDQAKSLRRHYKEQMIRIHKLVSTVDELIPIVHDRYIYKGRDIDVKARKALKAFRKYANSIQGIKNSNPCLVIDCAGLGELALILGLMYPEREVYCNIKSMDFQEVFKGCIQGFTRNVKIIDDKEAENINMASVNTFIVTDTGNVSSEITPDAEIVLI</sequence>
<name>A0AC61S8Y2_9BACT</name>
<dbReference type="Proteomes" id="UP000305401">
    <property type="component" value="Unassembled WGS sequence"/>
</dbReference>
<reference evidence="1" key="1">
    <citation type="submission" date="2019-04" db="EMBL/GenBank/DDBJ databases">
        <title>Microbes associate with the intestines of laboratory mice.</title>
        <authorList>
            <person name="Navarre W."/>
            <person name="Wong E."/>
            <person name="Huang K.C."/>
            <person name="Tropini C."/>
            <person name="Ng K."/>
            <person name="Yu B."/>
        </authorList>
    </citation>
    <scope>NUCLEOTIDE SEQUENCE</scope>
    <source>
        <strain evidence="1">NM86_A22</strain>
    </source>
</reference>